<sequence length="131" mass="15865">MNTATTNPELLDGHEVNDTNDLLYQHTFLQLSIELAFKLGLNESIVILKLLTLIEESSILLDGHYWVHKTYDEWQEQYFPFWSKKTVSRIFLKLEQEEIVIAELRRLHPYDKTKYYRINYEMLNRYLKHKE</sequence>
<evidence type="ECO:0000313" key="1">
    <source>
        <dbReference type="EMBL" id="KGR76418.1"/>
    </source>
</evidence>
<keyword evidence="2" id="KW-1185">Reference proteome</keyword>
<dbReference type="eggNOG" id="COG3935">
    <property type="taxonomic scope" value="Bacteria"/>
</dbReference>
<proteinExistence type="predicted"/>
<dbReference type="RefSeq" id="WP_036189237.1">
    <property type="nucleotide sequence ID" value="NZ_AVDA01000026.1"/>
</dbReference>
<accession>A0A0A3I1A3</accession>
<reference evidence="1 2" key="1">
    <citation type="submission" date="2014-02" db="EMBL/GenBank/DDBJ databases">
        <title>Draft genome sequence of Lysinibacillus manganicus DSM 26584T.</title>
        <authorList>
            <person name="Zhang F."/>
            <person name="Wang G."/>
            <person name="Zhang L."/>
        </authorList>
    </citation>
    <scope>NUCLEOTIDE SEQUENCE [LARGE SCALE GENOMIC DNA]</scope>
    <source>
        <strain evidence="1 2">DSM 26584</strain>
    </source>
</reference>
<dbReference type="EMBL" id="JPVN01000026">
    <property type="protein sequence ID" value="KGR76418.1"/>
    <property type="molecule type" value="Genomic_DNA"/>
</dbReference>
<dbReference type="AlphaFoldDB" id="A0A0A3I1A3"/>
<dbReference type="OrthoDB" id="1258529at2"/>
<name>A0A0A3I1A3_9BACL</name>
<protein>
    <submittedName>
        <fullName evidence="1">Uncharacterized protein</fullName>
    </submittedName>
</protein>
<organism evidence="1 2">
    <name type="scientific">Ureibacillus manganicus DSM 26584</name>
    <dbReference type="NCBI Taxonomy" id="1384049"/>
    <lineage>
        <taxon>Bacteria</taxon>
        <taxon>Bacillati</taxon>
        <taxon>Bacillota</taxon>
        <taxon>Bacilli</taxon>
        <taxon>Bacillales</taxon>
        <taxon>Caryophanaceae</taxon>
        <taxon>Ureibacillus</taxon>
    </lineage>
</organism>
<evidence type="ECO:0000313" key="2">
    <source>
        <dbReference type="Proteomes" id="UP000030416"/>
    </source>
</evidence>
<comment type="caution">
    <text evidence="1">The sequence shown here is derived from an EMBL/GenBank/DDBJ whole genome shotgun (WGS) entry which is preliminary data.</text>
</comment>
<dbReference type="Proteomes" id="UP000030416">
    <property type="component" value="Unassembled WGS sequence"/>
</dbReference>
<gene>
    <name evidence="1" type="ORF">CD29_16990</name>
</gene>